<dbReference type="Proteomes" id="UP000198832">
    <property type="component" value="Unassembled WGS sequence"/>
</dbReference>
<dbReference type="AlphaFoldDB" id="A0A1I1MYM4"/>
<evidence type="ECO:0000313" key="8">
    <source>
        <dbReference type="Proteomes" id="UP000198832"/>
    </source>
</evidence>
<dbReference type="RefSeq" id="WP_091125990.1">
    <property type="nucleotide sequence ID" value="NZ_FOLB01000014.1"/>
</dbReference>
<dbReference type="SUPFAM" id="SSF88946">
    <property type="entry name" value="Sigma2 domain of RNA polymerase sigma factors"/>
    <property type="match status" value="1"/>
</dbReference>
<evidence type="ECO:0000313" key="7">
    <source>
        <dbReference type="EMBL" id="SFC90487.1"/>
    </source>
</evidence>
<evidence type="ECO:0000256" key="2">
    <source>
        <dbReference type="ARBA" id="ARBA00023015"/>
    </source>
</evidence>
<dbReference type="Gene3D" id="1.10.10.10">
    <property type="entry name" value="Winged helix-like DNA-binding domain superfamily/Winged helix DNA-binding domain"/>
    <property type="match status" value="1"/>
</dbReference>
<dbReference type="GO" id="GO:0016987">
    <property type="term" value="F:sigma factor activity"/>
    <property type="evidence" value="ECO:0007669"/>
    <property type="project" value="UniProtKB-KW"/>
</dbReference>
<dbReference type="GO" id="GO:0006352">
    <property type="term" value="P:DNA-templated transcription initiation"/>
    <property type="evidence" value="ECO:0007669"/>
    <property type="project" value="InterPro"/>
</dbReference>
<dbReference type="Gene3D" id="1.10.1740.10">
    <property type="match status" value="1"/>
</dbReference>
<keyword evidence="2" id="KW-0805">Transcription regulation</keyword>
<reference evidence="7 8" key="1">
    <citation type="submission" date="2016-10" db="EMBL/GenBank/DDBJ databases">
        <authorList>
            <person name="de Groot N.N."/>
        </authorList>
    </citation>
    <scope>NUCLEOTIDE SEQUENCE [LARGE SCALE GENOMIC DNA]</scope>
    <source>
        <strain evidence="7 8">CGMCC 1.7056</strain>
    </source>
</reference>
<dbReference type="PANTHER" id="PTHR43133:SF8">
    <property type="entry name" value="RNA POLYMERASE SIGMA FACTOR HI_1459-RELATED"/>
    <property type="match status" value="1"/>
</dbReference>
<keyword evidence="3" id="KW-0731">Sigma factor</keyword>
<organism evidence="7 8">
    <name type="scientific">Nocardioides terrae</name>
    <dbReference type="NCBI Taxonomy" id="574651"/>
    <lineage>
        <taxon>Bacteria</taxon>
        <taxon>Bacillati</taxon>
        <taxon>Actinomycetota</taxon>
        <taxon>Actinomycetes</taxon>
        <taxon>Propionibacteriales</taxon>
        <taxon>Nocardioidaceae</taxon>
        <taxon>Nocardioides</taxon>
    </lineage>
</organism>
<dbReference type="InterPro" id="IPR039425">
    <property type="entry name" value="RNA_pol_sigma-70-like"/>
</dbReference>
<evidence type="ECO:0000256" key="3">
    <source>
        <dbReference type="ARBA" id="ARBA00023082"/>
    </source>
</evidence>
<protein>
    <submittedName>
        <fullName evidence="7">RNA polymerase sigma factor, sigma-70 family</fullName>
    </submittedName>
</protein>
<accession>A0A1I1MYM4</accession>
<dbReference type="SUPFAM" id="SSF88659">
    <property type="entry name" value="Sigma3 and sigma4 domains of RNA polymerase sigma factors"/>
    <property type="match status" value="1"/>
</dbReference>
<feature type="domain" description="RNA polymerase sigma-70 region 2" evidence="6">
    <location>
        <begin position="41"/>
        <end position="101"/>
    </location>
</feature>
<evidence type="ECO:0000256" key="4">
    <source>
        <dbReference type="ARBA" id="ARBA00023125"/>
    </source>
</evidence>
<dbReference type="InterPro" id="IPR007627">
    <property type="entry name" value="RNA_pol_sigma70_r2"/>
</dbReference>
<evidence type="ECO:0000256" key="1">
    <source>
        <dbReference type="ARBA" id="ARBA00010641"/>
    </source>
</evidence>
<name>A0A1I1MYM4_9ACTN</name>
<dbReference type="InterPro" id="IPR036388">
    <property type="entry name" value="WH-like_DNA-bd_sf"/>
</dbReference>
<dbReference type="NCBIfam" id="TIGR02937">
    <property type="entry name" value="sigma70-ECF"/>
    <property type="match status" value="1"/>
</dbReference>
<proteinExistence type="inferred from homology"/>
<dbReference type="InterPro" id="IPR013324">
    <property type="entry name" value="RNA_pol_sigma_r3/r4-like"/>
</dbReference>
<evidence type="ECO:0000256" key="5">
    <source>
        <dbReference type="ARBA" id="ARBA00023163"/>
    </source>
</evidence>
<dbReference type="EMBL" id="FOLB01000014">
    <property type="protein sequence ID" value="SFC90487.1"/>
    <property type="molecule type" value="Genomic_DNA"/>
</dbReference>
<dbReference type="InterPro" id="IPR013325">
    <property type="entry name" value="RNA_pol_sigma_r2"/>
</dbReference>
<dbReference type="STRING" id="574651.SAMN04487968_1143"/>
<dbReference type="OrthoDB" id="265863at2"/>
<sequence>MSSTTITERGEAGHAPGDVWAQSADAFDRWVAGDPSALDDLVRVMSPVLWHVVRAYRLDAEAAEDVIQTTWLAFVRRSSAILDTAAVGGWLTMTARREAWRVAKATNRSTPTEADELAPHLPRQRSSEAVVVEADSRTRLWDAVDGLPDRCRRLLRVVAFENRPDYASLASDLGMPIGSIGPTRGRCLAKLRVALIEAGEL</sequence>
<dbReference type="GO" id="GO:0003677">
    <property type="term" value="F:DNA binding"/>
    <property type="evidence" value="ECO:0007669"/>
    <property type="project" value="UniProtKB-KW"/>
</dbReference>
<keyword evidence="5" id="KW-0804">Transcription</keyword>
<gene>
    <name evidence="7" type="ORF">SAMN04487968_1143</name>
</gene>
<comment type="similarity">
    <text evidence="1">Belongs to the sigma-70 factor family. ECF subfamily.</text>
</comment>
<dbReference type="InterPro" id="IPR014284">
    <property type="entry name" value="RNA_pol_sigma-70_dom"/>
</dbReference>
<keyword evidence="4" id="KW-0238">DNA-binding</keyword>
<dbReference type="Pfam" id="PF04542">
    <property type="entry name" value="Sigma70_r2"/>
    <property type="match status" value="1"/>
</dbReference>
<evidence type="ECO:0000259" key="6">
    <source>
        <dbReference type="Pfam" id="PF04542"/>
    </source>
</evidence>
<keyword evidence="8" id="KW-1185">Reference proteome</keyword>
<dbReference type="PANTHER" id="PTHR43133">
    <property type="entry name" value="RNA POLYMERASE ECF-TYPE SIGMA FACTO"/>
    <property type="match status" value="1"/>
</dbReference>